<dbReference type="SMART" id="SM00079">
    <property type="entry name" value="PBPe"/>
    <property type="match status" value="1"/>
</dbReference>
<dbReference type="SMART" id="SM00062">
    <property type="entry name" value="PBPb"/>
    <property type="match status" value="1"/>
</dbReference>
<organism evidence="7 8">
    <name type="scientific">Oceanobacillus zhaokaii</name>
    <dbReference type="NCBI Taxonomy" id="2052660"/>
    <lineage>
        <taxon>Bacteria</taxon>
        <taxon>Bacillati</taxon>
        <taxon>Bacillota</taxon>
        <taxon>Bacilli</taxon>
        <taxon>Bacillales</taxon>
        <taxon>Bacillaceae</taxon>
        <taxon>Oceanobacillus</taxon>
    </lineage>
</organism>
<dbReference type="PANTHER" id="PTHR35936">
    <property type="entry name" value="MEMBRANE-BOUND LYTIC MUREIN TRANSGLYCOSYLASE F"/>
    <property type="match status" value="1"/>
</dbReference>
<reference evidence="8" key="1">
    <citation type="submission" date="2017-11" db="EMBL/GenBank/DDBJ databases">
        <authorList>
            <person name="Zhu W."/>
        </authorList>
    </citation>
    <scope>NUCLEOTIDE SEQUENCE [LARGE SCALE GENOMIC DNA]</scope>
    <source>
        <strain evidence="8">160</strain>
    </source>
</reference>
<dbReference type="CDD" id="cd13624">
    <property type="entry name" value="PBP2_Arg_Lys_His"/>
    <property type="match status" value="1"/>
</dbReference>
<dbReference type="PANTHER" id="PTHR35936:SF17">
    <property type="entry name" value="ARGININE-BINDING EXTRACELLULAR PROTEIN ARTP"/>
    <property type="match status" value="1"/>
</dbReference>
<proteinExistence type="predicted"/>
<sequence>MKKRSFLFFVIISTFLLILSACGTSSSKDATSTEGEESSEKNSLRIVTNAAYAPFEYFDGDKIVGFDVDLINALAEETGYEVEIEHVGWDPIFVEIESNRADLSIGAITINDERKQTFDFSHPYFLSTNKILVPEDSAIQSGEELKGHIVAVQTGTTGSEAVEKLLGKNHKDIKKFEDNNIAIQELLQGGAAAVVADNTVVEEYVKNNSDQKLKVVEDSSSFEQEFYGFMFPKGSKLKAEFDQALNTLYDNGTYVEIYEKWFGVEPNLETLKEQQ</sequence>
<dbReference type="AlphaFoldDB" id="A0A345PDK9"/>
<dbReference type="GO" id="GO:0016020">
    <property type="term" value="C:membrane"/>
    <property type="evidence" value="ECO:0007669"/>
    <property type="project" value="InterPro"/>
</dbReference>
<feature type="domain" description="Ionotropic glutamate receptor C-terminal" evidence="6">
    <location>
        <begin position="43"/>
        <end position="264"/>
    </location>
</feature>
<keyword evidence="2" id="KW-0564">Palmitate</keyword>
<dbReference type="GO" id="GO:0015276">
    <property type="term" value="F:ligand-gated monoatomic ion channel activity"/>
    <property type="evidence" value="ECO:0007669"/>
    <property type="project" value="InterPro"/>
</dbReference>
<keyword evidence="8" id="KW-1185">Reference proteome</keyword>
<dbReference type="Gene3D" id="3.40.190.10">
    <property type="entry name" value="Periplasmic binding protein-like II"/>
    <property type="match status" value="2"/>
</dbReference>
<evidence type="ECO:0000256" key="1">
    <source>
        <dbReference type="ARBA" id="ARBA00022729"/>
    </source>
</evidence>
<feature type="domain" description="Solute-binding protein family 3/N-terminal" evidence="5">
    <location>
        <begin position="43"/>
        <end position="265"/>
    </location>
</feature>
<name>A0A345PDK9_9BACI</name>
<dbReference type="PROSITE" id="PS51257">
    <property type="entry name" value="PROKAR_LIPOPROTEIN"/>
    <property type="match status" value="1"/>
</dbReference>
<evidence type="ECO:0000259" key="6">
    <source>
        <dbReference type="SMART" id="SM00079"/>
    </source>
</evidence>
<protein>
    <submittedName>
        <fullName evidence="7">Basic amino acid ABC transporter substrate-binding protein</fullName>
    </submittedName>
</protein>
<dbReference type="SUPFAM" id="SSF53850">
    <property type="entry name" value="Periplasmic binding protein-like II"/>
    <property type="match status" value="1"/>
</dbReference>
<gene>
    <name evidence="7" type="ORF">CUC15_03515</name>
</gene>
<evidence type="ECO:0000256" key="4">
    <source>
        <dbReference type="SAM" id="SignalP"/>
    </source>
</evidence>
<feature type="chain" id="PRO_5016972035" evidence="4">
    <location>
        <begin position="28"/>
        <end position="275"/>
    </location>
</feature>
<evidence type="ECO:0000256" key="3">
    <source>
        <dbReference type="ARBA" id="ARBA00023288"/>
    </source>
</evidence>
<dbReference type="RefSeq" id="WP_114915382.1">
    <property type="nucleotide sequence ID" value="NZ_CP024848.1"/>
</dbReference>
<keyword evidence="3" id="KW-0449">Lipoprotein</keyword>
<dbReference type="InterPro" id="IPR001638">
    <property type="entry name" value="Solute-binding_3/MltF_N"/>
</dbReference>
<keyword evidence="1 4" id="KW-0732">Signal</keyword>
<dbReference type="EMBL" id="CP024848">
    <property type="protein sequence ID" value="AXI08089.1"/>
    <property type="molecule type" value="Genomic_DNA"/>
</dbReference>
<dbReference type="InterPro" id="IPR001320">
    <property type="entry name" value="Iontro_rcpt_C"/>
</dbReference>
<evidence type="ECO:0000313" key="7">
    <source>
        <dbReference type="EMBL" id="AXI08089.1"/>
    </source>
</evidence>
<accession>A0A345PDK9</accession>
<evidence type="ECO:0000256" key="2">
    <source>
        <dbReference type="ARBA" id="ARBA00023139"/>
    </source>
</evidence>
<dbReference type="Proteomes" id="UP000253908">
    <property type="component" value="Chromosome"/>
</dbReference>
<dbReference type="OrthoDB" id="115856at2"/>
<evidence type="ECO:0000313" key="8">
    <source>
        <dbReference type="Proteomes" id="UP000253908"/>
    </source>
</evidence>
<feature type="signal peptide" evidence="4">
    <location>
        <begin position="1"/>
        <end position="27"/>
    </location>
</feature>
<dbReference type="Pfam" id="PF00497">
    <property type="entry name" value="SBP_bac_3"/>
    <property type="match status" value="1"/>
</dbReference>
<evidence type="ECO:0000259" key="5">
    <source>
        <dbReference type="SMART" id="SM00062"/>
    </source>
</evidence>
<dbReference type="KEGG" id="ocn:CUC15_03515"/>